<proteinExistence type="predicted"/>
<evidence type="ECO:0000313" key="2">
    <source>
        <dbReference type="Proteomes" id="UP001055439"/>
    </source>
</evidence>
<dbReference type="AlphaFoldDB" id="A0A9E7K9I2"/>
<gene>
    <name evidence="1" type="ORF">MUK42_21979</name>
</gene>
<organism evidence="1 2">
    <name type="scientific">Musa troglodytarum</name>
    <name type="common">fe'i banana</name>
    <dbReference type="NCBI Taxonomy" id="320322"/>
    <lineage>
        <taxon>Eukaryota</taxon>
        <taxon>Viridiplantae</taxon>
        <taxon>Streptophyta</taxon>
        <taxon>Embryophyta</taxon>
        <taxon>Tracheophyta</taxon>
        <taxon>Spermatophyta</taxon>
        <taxon>Magnoliopsida</taxon>
        <taxon>Liliopsida</taxon>
        <taxon>Zingiberales</taxon>
        <taxon>Musaceae</taxon>
        <taxon>Musa</taxon>
    </lineage>
</organism>
<dbReference type="Proteomes" id="UP001055439">
    <property type="component" value="Chromosome 6"/>
</dbReference>
<accession>A0A9E7K9I2</accession>
<keyword evidence="2" id="KW-1185">Reference proteome</keyword>
<dbReference type="EMBL" id="CP097508">
    <property type="protein sequence ID" value="URE09199.1"/>
    <property type="molecule type" value="Genomic_DNA"/>
</dbReference>
<evidence type="ECO:0000313" key="1">
    <source>
        <dbReference type="EMBL" id="URE09199.1"/>
    </source>
</evidence>
<reference evidence="1" key="1">
    <citation type="submission" date="2022-05" db="EMBL/GenBank/DDBJ databases">
        <title>The Musa troglodytarum L. genome provides insights into the mechanism of non-climacteric behaviour and enrichment of carotenoids.</title>
        <authorList>
            <person name="Wang J."/>
        </authorList>
    </citation>
    <scope>NUCLEOTIDE SEQUENCE</scope>
    <source>
        <tissue evidence="1">Leaf</tissue>
    </source>
</reference>
<name>A0A9E7K9I2_9LILI</name>
<sequence>MKCSTVLKQCCSDEDENDNDKHDDDDTGKDYWEEMHFMEKGIRGMARRQRSDFLRHVIEKVSLMSNSWGIPSSPVGSSQSKL</sequence>
<dbReference type="OrthoDB" id="765152at2759"/>
<protein>
    <submittedName>
        <fullName evidence="1">Uncharacterized protein</fullName>
    </submittedName>
</protein>